<accession>A0A0F6YQN3</accession>
<dbReference type="Proteomes" id="UP000201946">
    <property type="component" value="Segment"/>
</dbReference>
<feature type="domain" description="Lsr2 DNA-binding" evidence="4">
    <location>
        <begin position="73"/>
        <end position="108"/>
    </location>
</feature>
<sequence length="128" mass="14372">MATEIIHRLIDDLDGSEAEKTHFLRLNDDVVEIDLSTENGKELAELLAPYFDKGRRPKRAGIPKPAPKAPKRDTEQLQAMRDWANNNGWNVSPKGRIPIEVEEAYTEAHKPKKSTPKKRATAAPEFSG</sequence>
<evidence type="ECO:0000259" key="3">
    <source>
        <dbReference type="Pfam" id="PF11774"/>
    </source>
</evidence>
<protein>
    <submittedName>
        <fullName evidence="5">Lsr2</fullName>
    </submittedName>
</protein>
<organism evidence="5 6">
    <name type="scientific">Mycobacterium phage Mindy</name>
    <dbReference type="NCBI Taxonomy" id="1647311"/>
    <lineage>
        <taxon>Viruses</taxon>
        <taxon>Duplodnaviria</taxon>
        <taxon>Heunggongvirae</taxon>
        <taxon>Uroviricota</taxon>
        <taxon>Caudoviricetes</taxon>
        <taxon>Kostyavirus</taxon>
        <taxon>Kostyavirus toto</taxon>
    </lineage>
</organism>
<dbReference type="GO" id="GO:0016746">
    <property type="term" value="F:acyltransferase activity"/>
    <property type="evidence" value="ECO:0007669"/>
    <property type="project" value="InterPro"/>
</dbReference>
<feature type="region of interest" description="Disordered" evidence="2">
    <location>
        <begin position="102"/>
        <end position="128"/>
    </location>
</feature>
<dbReference type="EMBL" id="KR080204">
    <property type="protein sequence ID" value="AKF15070.1"/>
    <property type="molecule type" value="Genomic_DNA"/>
</dbReference>
<feature type="compositionally biased region" description="Basic residues" evidence="2">
    <location>
        <begin position="110"/>
        <end position="120"/>
    </location>
</feature>
<dbReference type="Pfam" id="PF11774">
    <property type="entry name" value="Lsr2"/>
    <property type="match status" value="1"/>
</dbReference>
<feature type="region of interest" description="Disordered" evidence="2">
    <location>
        <begin position="54"/>
        <end position="75"/>
    </location>
</feature>
<evidence type="ECO:0000313" key="6">
    <source>
        <dbReference type="Proteomes" id="UP000201946"/>
    </source>
</evidence>
<dbReference type="GeneID" id="26796323"/>
<dbReference type="InterPro" id="IPR042261">
    <property type="entry name" value="Lsr2-like_dimerization"/>
</dbReference>
<dbReference type="InterPro" id="IPR024412">
    <property type="entry name" value="Lsr2_dim_dom"/>
</dbReference>
<keyword evidence="1" id="KW-0238">DNA-binding</keyword>
<dbReference type="RefSeq" id="YP_009225327.1">
    <property type="nucleotide sequence ID" value="NC_029093.1"/>
</dbReference>
<evidence type="ECO:0000256" key="2">
    <source>
        <dbReference type="SAM" id="MobiDB-lite"/>
    </source>
</evidence>
<evidence type="ECO:0000313" key="5">
    <source>
        <dbReference type="EMBL" id="AKF15070.1"/>
    </source>
</evidence>
<dbReference type="InterPro" id="IPR036625">
    <property type="entry name" value="E3-bd_dom_sf"/>
</dbReference>
<name>A0A0F6YQN3_9CAUD</name>
<reference evidence="5 6" key="1">
    <citation type="journal article" date="2015" name="Genome Announc.">
        <title>Genome Sequence of Mycobacteriophage Mindy.</title>
        <authorList>
            <person name="Pope W.H."/>
            <person name="Bernstein N.I."/>
            <person name="Fasolas C.S."/>
            <person name="Mezghani N."/>
            <person name="Pressimone C.A."/>
            <person name="Selvakumar P."/>
            <person name="Stanton A.C."/>
            <person name="Lapin J.S."/>
            <person name="Prout A.K."/>
            <person name="Grubb S.R."/>
            <person name="Warner M.H."/>
            <person name="Bowman C.A."/>
            <person name="Russell D.A."/>
            <person name="Hatfull G.F."/>
        </authorList>
    </citation>
    <scope>NUCLEOTIDE SEQUENCE [LARGE SCALE GENOMIC DNA]</scope>
</reference>
<dbReference type="Pfam" id="PF23359">
    <property type="entry name" value="Lsr2_DNA-bd"/>
    <property type="match status" value="1"/>
</dbReference>
<dbReference type="Gene3D" id="3.30.60.230">
    <property type="entry name" value="Lsr2, dimerization domain"/>
    <property type="match status" value="1"/>
</dbReference>
<dbReference type="GO" id="GO:0003677">
    <property type="term" value="F:DNA binding"/>
    <property type="evidence" value="ECO:0007669"/>
    <property type="project" value="UniProtKB-KW"/>
</dbReference>
<feature type="domain" description="Lsr2 dimerization" evidence="3">
    <location>
        <begin position="1"/>
        <end position="56"/>
    </location>
</feature>
<dbReference type="KEGG" id="vg:26796323"/>
<evidence type="ECO:0000259" key="4">
    <source>
        <dbReference type="Pfam" id="PF23359"/>
    </source>
</evidence>
<gene>
    <name evidence="5" type="primary">40</name>
    <name evidence="5" type="ORF">SEA_MINDY_40</name>
</gene>
<evidence type="ECO:0000256" key="1">
    <source>
        <dbReference type="ARBA" id="ARBA00023125"/>
    </source>
</evidence>
<dbReference type="Gene3D" id="4.10.320.10">
    <property type="entry name" value="E3-binding domain"/>
    <property type="match status" value="1"/>
</dbReference>
<dbReference type="InterPro" id="IPR055370">
    <property type="entry name" value="Lsr2_DNA-bd"/>
</dbReference>
<proteinExistence type="predicted"/>